<dbReference type="InterPro" id="IPR002347">
    <property type="entry name" value="SDR_fam"/>
</dbReference>
<dbReference type="PROSITE" id="PS00061">
    <property type="entry name" value="ADH_SHORT"/>
    <property type="match status" value="1"/>
</dbReference>
<dbReference type="AlphaFoldDB" id="A0A1H8F9Z8"/>
<dbReference type="RefSeq" id="WP_254776451.1">
    <property type="nucleotide sequence ID" value="NZ_CP076607.1"/>
</dbReference>
<dbReference type="PRINTS" id="PR00081">
    <property type="entry name" value="GDHRDH"/>
</dbReference>
<evidence type="ECO:0000256" key="1">
    <source>
        <dbReference type="ARBA" id="ARBA00006484"/>
    </source>
</evidence>
<keyword evidence="3" id="KW-0560">Oxidoreductase</keyword>
<dbReference type="Proteomes" id="UP000198809">
    <property type="component" value="Unassembled WGS sequence"/>
</dbReference>
<sequence>MFAVTKAMLPLIRKSEAGRIVNMSSGLGSLTQQSDPENEFYHNKILLYNASKTAVNALTVHFAYELKDTPVKVNSADPGFTATDLNGFQGTRTVEQAATIVVDLATLPDDGPTGGFFDENGELPW</sequence>
<evidence type="ECO:0000313" key="5">
    <source>
        <dbReference type="Proteomes" id="UP000198809"/>
    </source>
</evidence>
<gene>
    <name evidence="4" type="ORF">SAMN04487895_10146</name>
</gene>
<dbReference type="InterPro" id="IPR036291">
    <property type="entry name" value="NAD(P)-bd_dom_sf"/>
</dbReference>
<dbReference type="SUPFAM" id="SSF51735">
    <property type="entry name" value="NAD(P)-binding Rossmann-fold domains"/>
    <property type="match status" value="1"/>
</dbReference>
<dbReference type="GO" id="GO:0016491">
    <property type="term" value="F:oxidoreductase activity"/>
    <property type="evidence" value="ECO:0007669"/>
    <property type="project" value="UniProtKB-KW"/>
</dbReference>
<organism evidence="4 5">
    <name type="scientific">Paenibacillus sophorae</name>
    <dbReference type="NCBI Taxonomy" id="1333845"/>
    <lineage>
        <taxon>Bacteria</taxon>
        <taxon>Bacillati</taxon>
        <taxon>Bacillota</taxon>
        <taxon>Bacilli</taxon>
        <taxon>Bacillales</taxon>
        <taxon>Paenibacillaceae</taxon>
        <taxon>Paenibacillus</taxon>
    </lineage>
</organism>
<keyword evidence="2" id="KW-0521">NADP</keyword>
<dbReference type="Gene3D" id="3.40.50.720">
    <property type="entry name" value="NAD(P)-binding Rossmann-like Domain"/>
    <property type="match status" value="1"/>
</dbReference>
<accession>A0A1H8F9Z8</accession>
<dbReference type="PANTHER" id="PTHR43490">
    <property type="entry name" value="(+)-NEOMENTHOL DEHYDROGENASE"/>
    <property type="match status" value="1"/>
</dbReference>
<dbReference type="PANTHER" id="PTHR43490:SF99">
    <property type="entry name" value="SHORT-CHAIN DEHYDROGENASE_REDUCTASE"/>
    <property type="match status" value="1"/>
</dbReference>
<dbReference type="EMBL" id="FODH01000001">
    <property type="protein sequence ID" value="SEN28633.1"/>
    <property type="molecule type" value="Genomic_DNA"/>
</dbReference>
<dbReference type="STRING" id="1333845.SAMN04487895_10146"/>
<dbReference type="InterPro" id="IPR020904">
    <property type="entry name" value="Sc_DH/Rdtase_CS"/>
</dbReference>
<proteinExistence type="inferred from homology"/>
<evidence type="ECO:0000313" key="4">
    <source>
        <dbReference type="EMBL" id="SEN28633.1"/>
    </source>
</evidence>
<dbReference type="Pfam" id="PF00106">
    <property type="entry name" value="adh_short"/>
    <property type="match status" value="1"/>
</dbReference>
<protein>
    <submittedName>
        <fullName evidence="4">Short chain dehydrogenase</fullName>
    </submittedName>
</protein>
<name>A0A1H8F9Z8_9BACL</name>
<evidence type="ECO:0000256" key="2">
    <source>
        <dbReference type="ARBA" id="ARBA00022857"/>
    </source>
</evidence>
<evidence type="ECO:0000256" key="3">
    <source>
        <dbReference type="ARBA" id="ARBA00023002"/>
    </source>
</evidence>
<reference evidence="4 5" key="1">
    <citation type="submission" date="2016-10" db="EMBL/GenBank/DDBJ databases">
        <authorList>
            <person name="de Groot N.N."/>
        </authorList>
    </citation>
    <scope>NUCLEOTIDE SEQUENCE [LARGE SCALE GENOMIC DNA]</scope>
    <source>
        <strain evidence="4 5">CGMCC 1.10238</strain>
    </source>
</reference>
<comment type="similarity">
    <text evidence="1">Belongs to the short-chain dehydrogenases/reductases (SDR) family.</text>
</comment>